<feature type="transmembrane region" description="Helical" evidence="7">
    <location>
        <begin position="139"/>
        <end position="162"/>
    </location>
</feature>
<dbReference type="InterPro" id="IPR000060">
    <property type="entry name" value="BCCT_transptr"/>
</dbReference>
<evidence type="ECO:0000256" key="4">
    <source>
        <dbReference type="ARBA" id="ARBA00022692"/>
    </source>
</evidence>
<gene>
    <name evidence="8" type="ORF">JYB65_07445</name>
</gene>
<dbReference type="PANTHER" id="PTHR30047">
    <property type="entry name" value="HIGH-AFFINITY CHOLINE TRANSPORT PROTEIN-RELATED"/>
    <property type="match status" value="1"/>
</dbReference>
<keyword evidence="2" id="KW-0813">Transport</keyword>
<sequence>MEQVKQKNLVDWPITIVSVGAVFIFVAFMAIKPEATLKVVDVIFNYTTAIVGVPILWFVFLGLFVCLYLAFSKYGSIKLGEGDTQFSLYSYIAMMICAALACTAVYYSFVEWSFYYAVPAFGIEPYSVQAAEYSMAYTFFHWGLSVQVIFVLTAVAMAYAVYVRKVPVLRVSAVCEAMMGNFKYKKPIGKVIDVITIFSITGGLGVSLGLGVPLISAGISDITGIPEGFGLNVVIVLAISALFSLSSVIGIEKGMRRLSDGTIYLAMAVIAIIFIAGPSEFIVKNISNSLGIMFSNYVQMSTWTDPIGQSGFPEANTIFLFTLALNYAAMMGVFITKISKGRTIRELVLACLLGISVGTWVMFAVNGGYGLNLEMTGQVLLTQAATTQEGIFQILHTLPGGILIPIVFTVLMVGFLATSLDSAAFSLSAVASRQLDENGNTNPMFRLFWCVMLAAVPLSIMFSNAPFSALKTICIFLSVPFLVIIIGMNVGLFKWLREADRAEKAAQE</sequence>
<keyword evidence="3" id="KW-1003">Cell membrane</keyword>
<keyword evidence="9" id="KW-1185">Reference proteome</keyword>
<dbReference type="GO" id="GO:0005886">
    <property type="term" value="C:plasma membrane"/>
    <property type="evidence" value="ECO:0007669"/>
    <property type="project" value="UniProtKB-SubCell"/>
</dbReference>
<dbReference type="PANTHER" id="PTHR30047:SF12">
    <property type="entry name" value="BCCT-FAMILY TRANSPORTER"/>
    <property type="match status" value="1"/>
</dbReference>
<proteinExistence type="predicted"/>
<comment type="caution">
    <text evidence="8">The sequence shown here is derived from an EMBL/GenBank/DDBJ whole genome shotgun (WGS) entry which is preliminary data.</text>
</comment>
<feature type="transmembrane region" description="Helical" evidence="7">
    <location>
        <begin position="263"/>
        <end position="283"/>
    </location>
</feature>
<reference evidence="8" key="1">
    <citation type="submission" date="2021-02" db="EMBL/GenBank/DDBJ databases">
        <title>Abyssanaerobacter marinus gen.nov., sp., nov, anaerobic bacterium isolated from the Onnuri vent field of Indian Ocean and suggestion of Mogibacteriaceae fam. nov., and proposal of reclassification of ambiguous this family's genus member.</title>
        <authorList>
            <person name="Kim Y.J."/>
            <person name="Yang J.-A."/>
        </authorList>
    </citation>
    <scope>NUCLEOTIDE SEQUENCE</scope>
    <source>
        <strain evidence="8">DSM 2634</strain>
    </source>
</reference>
<keyword evidence="5 7" id="KW-1133">Transmembrane helix</keyword>
<protein>
    <submittedName>
        <fullName evidence="8">BCCT family transporter</fullName>
    </submittedName>
</protein>
<dbReference type="Pfam" id="PF02028">
    <property type="entry name" value="BCCT"/>
    <property type="match status" value="1"/>
</dbReference>
<keyword evidence="4 7" id="KW-0812">Transmembrane</keyword>
<evidence type="ECO:0000313" key="9">
    <source>
        <dbReference type="Proteomes" id="UP000664545"/>
    </source>
</evidence>
<dbReference type="Proteomes" id="UP000664545">
    <property type="component" value="Unassembled WGS sequence"/>
</dbReference>
<feature type="transmembrane region" description="Helical" evidence="7">
    <location>
        <begin position="402"/>
        <end position="431"/>
    </location>
</feature>
<keyword evidence="6 7" id="KW-0472">Membrane</keyword>
<evidence type="ECO:0000256" key="5">
    <source>
        <dbReference type="ARBA" id="ARBA00022989"/>
    </source>
</evidence>
<dbReference type="EMBL" id="JAFJZZ010000002">
    <property type="protein sequence ID" value="MBN7773192.1"/>
    <property type="molecule type" value="Genomic_DNA"/>
</dbReference>
<feature type="transmembrane region" description="Helical" evidence="7">
    <location>
        <begin position="12"/>
        <end position="31"/>
    </location>
</feature>
<accession>A0A939D8I7</accession>
<evidence type="ECO:0000256" key="2">
    <source>
        <dbReference type="ARBA" id="ARBA00022448"/>
    </source>
</evidence>
<feature type="transmembrane region" description="Helical" evidence="7">
    <location>
        <begin position="91"/>
        <end position="109"/>
    </location>
</feature>
<evidence type="ECO:0000256" key="3">
    <source>
        <dbReference type="ARBA" id="ARBA00022475"/>
    </source>
</evidence>
<organism evidence="8 9">
    <name type="scientific">Clostridium aminobutyricum</name>
    <dbReference type="NCBI Taxonomy" id="33953"/>
    <lineage>
        <taxon>Bacteria</taxon>
        <taxon>Bacillati</taxon>
        <taxon>Bacillota</taxon>
        <taxon>Clostridia</taxon>
        <taxon>Eubacteriales</taxon>
        <taxon>Clostridiaceae</taxon>
        <taxon>Clostridium</taxon>
    </lineage>
</organism>
<evidence type="ECO:0000256" key="1">
    <source>
        <dbReference type="ARBA" id="ARBA00004651"/>
    </source>
</evidence>
<dbReference type="GO" id="GO:0022857">
    <property type="term" value="F:transmembrane transporter activity"/>
    <property type="evidence" value="ECO:0007669"/>
    <property type="project" value="InterPro"/>
</dbReference>
<evidence type="ECO:0000256" key="6">
    <source>
        <dbReference type="ARBA" id="ARBA00023136"/>
    </source>
</evidence>
<feature type="transmembrane region" description="Helical" evidence="7">
    <location>
        <begin position="469"/>
        <end position="492"/>
    </location>
</feature>
<evidence type="ECO:0000256" key="7">
    <source>
        <dbReference type="SAM" id="Phobius"/>
    </source>
</evidence>
<comment type="subcellular location">
    <subcellularLocation>
        <location evidence="1">Cell membrane</location>
        <topology evidence="1">Multi-pass membrane protein</topology>
    </subcellularLocation>
</comment>
<feature type="transmembrane region" description="Helical" evidence="7">
    <location>
        <begin position="229"/>
        <end position="251"/>
    </location>
</feature>
<name>A0A939D8I7_CLOAM</name>
<feature type="transmembrane region" description="Helical" evidence="7">
    <location>
        <begin position="43"/>
        <end position="71"/>
    </location>
</feature>
<dbReference type="AlphaFoldDB" id="A0A939D8I7"/>
<evidence type="ECO:0000313" key="8">
    <source>
        <dbReference type="EMBL" id="MBN7773192.1"/>
    </source>
</evidence>
<feature type="transmembrane region" description="Helical" evidence="7">
    <location>
        <begin position="347"/>
        <end position="365"/>
    </location>
</feature>
<feature type="transmembrane region" description="Helical" evidence="7">
    <location>
        <begin position="191"/>
        <end position="217"/>
    </location>
</feature>
<dbReference type="RefSeq" id="WP_206582022.1">
    <property type="nucleotide sequence ID" value="NZ_JAFJZZ010000002.1"/>
</dbReference>
<feature type="transmembrane region" description="Helical" evidence="7">
    <location>
        <begin position="443"/>
        <end position="463"/>
    </location>
</feature>
<feature type="transmembrane region" description="Helical" evidence="7">
    <location>
        <begin position="318"/>
        <end position="335"/>
    </location>
</feature>